<dbReference type="InterPro" id="IPR006016">
    <property type="entry name" value="UspA"/>
</dbReference>
<feature type="region of interest" description="Disordered" evidence="1">
    <location>
        <begin position="11"/>
        <end position="33"/>
    </location>
</feature>
<dbReference type="CDD" id="cd00293">
    <property type="entry name" value="USP-like"/>
    <property type="match status" value="1"/>
</dbReference>
<evidence type="ECO:0000259" key="2">
    <source>
        <dbReference type="Pfam" id="PF00582"/>
    </source>
</evidence>
<dbReference type="AlphaFoldDB" id="A0A2P6P384"/>
<organism evidence="3 4">
    <name type="scientific">Rosa chinensis</name>
    <name type="common">China rose</name>
    <dbReference type="NCBI Taxonomy" id="74649"/>
    <lineage>
        <taxon>Eukaryota</taxon>
        <taxon>Viridiplantae</taxon>
        <taxon>Streptophyta</taxon>
        <taxon>Embryophyta</taxon>
        <taxon>Tracheophyta</taxon>
        <taxon>Spermatophyta</taxon>
        <taxon>Magnoliopsida</taxon>
        <taxon>eudicotyledons</taxon>
        <taxon>Gunneridae</taxon>
        <taxon>Pentapetalae</taxon>
        <taxon>rosids</taxon>
        <taxon>fabids</taxon>
        <taxon>Rosales</taxon>
        <taxon>Rosaceae</taxon>
        <taxon>Rosoideae</taxon>
        <taxon>Rosoideae incertae sedis</taxon>
        <taxon>Rosa</taxon>
    </lineage>
</organism>
<dbReference type="PANTHER" id="PTHR47000">
    <property type="entry name" value="ADENINE NUCLEOTIDE ALPHA HYDROLASES-LIKE SUPERFAMILY PROTEIN"/>
    <property type="match status" value="1"/>
</dbReference>
<dbReference type="STRING" id="74649.A0A2P6P384"/>
<dbReference type="Gene3D" id="3.40.50.620">
    <property type="entry name" value="HUPs"/>
    <property type="match status" value="1"/>
</dbReference>
<name>A0A2P6P384_ROSCH</name>
<dbReference type="OrthoDB" id="10353484at2759"/>
<feature type="domain" description="UspA" evidence="2">
    <location>
        <begin position="87"/>
        <end position="229"/>
    </location>
</feature>
<dbReference type="InterPro" id="IPR014729">
    <property type="entry name" value="Rossmann-like_a/b/a_fold"/>
</dbReference>
<reference evidence="3 4" key="1">
    <citation type="journal article" date="2018" name="Nat. Genet.">
        <title>The Rosa genome provides new insights in the design of modern roses.</title>
        <authorList>
            <person name="Bendahmane M."/>
        </authorList>
    </citation>
    <scope>NUCLEOTIDE SEQUENCE [LARGE SCALE GENOMIC DNA]</scope>
    <source>
        <strain evidence="4">cv. Old Blush</strain>
    </source>
</reference>
<comment type="caution">
    <text evidence="3">The sequence shown here is derived from an EMBL/GenBank/DDBJ whole genome shotgun (WGS) entry which is preliminary data.</text>
</comment>
<dbReference type="Pfam" id="PF00582">
    <property type="entry name" value="Usp"/>
    <property type="match status" value="1"/>
</dbReference>
<dbReference type="EMBL" id="PDCK01000045">
    <property type="protein sequence ID" value="PRQ16379.1"/>
    <property type="molecule type" value="Genomic_DNA"/>
</dbReference>
<evidence type="ECO:0000313" key="3">
    <source>
        <dbReference type="EMBL" id="PRQ16379.1"/>
    </source>
</evidence>
<proteinExistence type="predicted"/>
<dbReference type="Proteomes" id="UP000238479">
    <property type="component" value="Chromosome 7"/>
</dbReference>
<evidence type="ECO:0000256" key="1">
    <source>
        <dbReference type="SAM" id="MobiDB-lite"/>
    </source>
</evidence>
<dbReference type="Gramene" id="PRQ16379">
    <property type="protein sequence ID" value="PRQ16379"/>
    <property type="gene ID" value="RchiOBHm_Chr7g0183581"/>
</dbReference>
<keyword evidence="4" id="KW-1185">Reference proteome</keyword>
<sequence length="252" mass="27402">MCSNYARMCFGVSSPSSPRSKPKGRSKRHDSCAVNTSLAVEEHSTTDLLNRYSSFSKGELSATEASLNHMVEESSEDSKSEESIGNKIMVVVDSSLEAKGALEWALSHTAQTHDTILLLHLANAADTNEKFDGIMAFELLHSLKKLCQISKPGVLVEVALVEVEEGKEKGQMIVEEAKRQGVSLLVLGQERKRLTWWQLGCSGGGGQGVGEVVVEYCIQNAACMTVAVRKKNSNGGGYLISTKLHKNFWLLA</sequence>
<accession>A0A2P6P384</accession>
<gene>
    <name evidence="3" type="ORF">RchiOBHm_Chr7g0183581</name>
</gene>
<dbReference type="SUPFAM" id="SSF52402">
    <property type="entry name" value="Adenine nucleotide alpha hydrolases-like"/>
    <property type="match status" value="1"/>
</dbReference>
<dbReference type="PANTHER" id="PTHR47000:SF1">
    <property type="entry name" value="ADENINE NUCLEOTIDE ALPHA HYDROLASES-LIKE SUPERFAMILY PROTEIN"/>
    <property type="match status" value="1"/>
</dbReference>
<evidence type="ECO:0000313" key="4">
    <source>
        <dbReference type="Proteomes" id="UP000238479"/>
    </source>
</evidence>
<protein>
    <submittedName>
        <fullName evidence="3">Putative rossmann-like alpha/beta/alpha sandwich protein</fullName>
    </submittedName>
</protein>